<reference evidence="7" key="1">
    <citation type="submission" date="2022-05" db="EMBL/GenBank/DDBJ databases">
        <authorList>
            <person name="Okamura Y."/>
        </authorList>
    </citation>
    <scope>NUCLEOTIDE SEQUENCE</scope>
</reference>
<dbReference type="NCBIfam" id="NF001413">
    <property type="entry name" value="PRK00290.1"/>
    <property type="match status" value="1"/>
</dbReference>
<dbReference type="AlphaFoldDB" id="A0A9P0TNI1"/>
<dbReference type="FunFam" id="3.90.640.10:FF:000010">
    <property type="entry name" value="heat shock 70 kDa protein 14"/>
    <property type="match status" value="1"/>
</dbReference>
<keyword evidence="4 5" id="KW-0067">ATP-binding</keyword>
<dbReference type="InterPro" id="IPR043129">
    <property type="entry name" value="ATPase_NBD"/>
</dbReference>
<comment type="similarity">
    <text evidence="2 5">Belongs to the heat shock protein 70 family.</text>
</comment>
<dbReference type="Pfam" id="PF01400">
    <property type="entry name" value="Astacin"/>
    <property type="match status" value="1"/>
</dbReference>
<dbReference type="InterPro" id="IPR013126">
    <property type="entry name" value="Hsp_70_fam"/>
</dbReference>
<comment type="caution">
    <text evidence="7">The sequence shown here is derived from an EMBL/GenBank/DDBJ whole genome shotgun (WGS) entry which is preliminary data.</text>
</comment>
<dbReference type="GO" id="GO:0006950">
    <property type="term" value="P:response to stress"/>
    <property type="evidence" value="ECO:0007669"/>
    <property type="project" value="UniProtKB-ARBA"/>
</dbReference>
<dbReference type="PROSITE" id="PS01036">
    <property type="entry name" value="HSP70_3"/>
    <property type="match status" value="1"/>
</dbReference>
<dbReference type="Gene3D" id="3.30.30.30">
    <property type="match status" value="1"/>
</dbReference>
<dbReference type="PROSITE" id="PS00329">
    <property type="entry name" value="HSP70_2"/>
    <property type="match status" value="1"/>
</dbReference>
<name>A0A9P0TNI1_PIEBR</name>
<dbReference type="PANTHER" id="PTHR19375">
    <property type="entry name" value="HEAT SHOCK PROTEIN 70KDA"/>
    <property type="match status" value="1"/>
</dbReference>
<feature type="domain" description="Peptidase M12A" evidence="6">
    <location>
        <begin position="648"/>
        <end position="702"/>
    </location>
</feature>
<evidence type="ECO:0000259" key="6">
    <source>
        <dbReference type="Pfam" id="PF01400"/>
    </source>
</evidence>
<evidence type="ECO:0000256" key="5">
    <source>
        <dbReference type="RuleBase" id="RU003322"/>
    </source>
</evidence>
<evidence type="ECO:0000313" key="8">
    <source>
        <dbReference type="Proteomes" id="UP001152562"/>
    </source>
</evidence>
<dbReference type="SUPFAM" id="SSF100934">
    <property type="entry name" value="Heat shock protein 70kD (HSP70), C-terminal subdomain"/>
    <property type="match status" value="1"/>
</dbReference>
<dbReference type="GO" id="GO:0005524">
    <property type="term" value="F:ATP binding"/>
    <property type="evidence" value="ECO:0007669"/>
    <property type="project" value="UniProtKB-KW"/>
</dbReference>
<dbReference type="Gene3D" id="3.40.390.10">
    <property type="entry name" value="Collagenase (Catalytic Domain)"/>
    <property type="match status" value="1"/>
</dbReference>
<gene>
    <name evidence="7" type="ORF">PIBRA_LOCUS9470</name>
</gene>
<keyword evidence="3 5" id="KW-0547">Nucleotide-binding</keyword>
<dbReference type="EMBL" id="CALOZG010000029">
    <property type="protein sequence ID" value="CAH4033148.1"/>
    <property type="molecule type" value="Genomic_DNA"/>
</dbReference>
<dbReference type="Gene3D" id="3.30.420.40">
    <property type="match status" value="2"/>
</dbReference>
<dbReference type="PROSITE" id="PS00297">
    <property type="entry name" value="HSP70_1"/>
    <property type="match status" value="1"/>
</dbReference>
<dbReference type="Gene3D" id="2.60.34.10">
    <property type="entry name" value="Substrate Binding Domain Of DNAk, Chain A, domain 1"/>
    <property type="match status" value="1"/>
</dbReference>
<dbReference type="FunFam" id="2.60.34.10:FF:000023">
    <property type="entry name" value="70 kDa heat shock cognate protein"/>
    <property type="match status" value="1"/>
</dbReference>
<dbReference type="Pfam" id="PF00012">
    <property type="entry name" value="HSP70"/>
    <property type="match status" value="1"/>
</dbReference>
<dbReference type="FunFam" id="3.30.30.30:FF:000001">
    <property type="entry name" value="heat shock 70 kDa protein-like"/>
    <property type="match status" value="1"/>
</dbReference>
<dbReference type="Gene3D" id="3.90.640.10">
    <property type="entry name" value="Actin, Chain A, domain 4"/>
    <property type="match status" value="1"/>
</dbReference>
<keyword evidence="8" id="KW-1185">Reference proteome</keyword>
<sequence>MVAVGIDLGTTYSCVAVWQNNNVKVIVNEQGNRTTPSFVAFTHRERVIGQAAKNQAAFNPKNTVFAAKRLIGRRYDDVGLQMDLRLYPFKVINENGKPKILVEYKGKMRSFSPEEISSMILFRMKEVAEAYLGKTVDKAVITVPAYFTDAQRQATRLAGSIAGLEVIRIINEPTAAALAFGYDKKFSGERNVLIYDLGGGTFDVSILTISDSVYEVKATAGNSRLGGEDFDNRLVAYFAEDFKNRYGKEVLRHGKCLKRLKSAAEKVKLSLTSAAEATVHIESLYDRIDYHNRISRVLFEDLCSDLFEDTIKPIDKALKDARMLKRHIHNIVLVGGSTRIPKIKDLLKEFFNKDLTSSINPEEAIACGAAIQAAILSGDINEINNLLLVDVVPLSLGVETARGMMFKVIERNTPIPCRKVKEITTLEDYQNCMTIEVFEGERTLTKDNILLGVFELNDIPPAPRGVAKIDVIFDIDANGILKVSARDKRTGNCETITIENTHRLSNNDVSRMIADAEKFREEDIENRKRLEVRNQLETYIYGVKQTVVDSLESLSSDECAFLIGECKDAIAWVEENMDCLREEYERKMSELLRRWSATISKLNKRWRHRAKRQRSENIENEATTITEVFGALELFEGGQHRQYAAMMVMAMLGFYFEISRHDRDEHIRVHNRHIRADKLHHFEKIRSDATLPLPYDYESATHPAWQFWRRLGKRGISSVATFKDKNSAASAAPLVLWKGMAVRSRRDIFNRLDSHASLGSKCARCVDFD</sequence>
<evidence type="ECO:0000313" key="7">
    <source>
        <dbReference type="EMBL" id="CAH4033148.1"/>
    </source>
</evidence>
<dbReference type="InterPro" id="IPR018181">
    <property type="entry name" value="Heat_shock_70_CS"/>
</dbReference>
<evidence type="ECO:0000256" key="1">
    <source>
        <dbReference type="ARBA" id="ARBA00001947"/>
    </source>
</evidence>
<dbReference type="GO" id="GO:0004222">
    <property type="term" value="F:metalloendopeptidase activity"/>
    <property type="evidence" value="ECO:0007669"/>
    <property type="project" value="InterPro"/>
</dbReference>
<dbReference type="FunFam" id="3.30.420.40:FF:000026">
    <property type="entry name" value="Heat shock protein 70"/>
    <property type="match status" value="1"/>
</dbReference>
<evidence type="ECO:0000256" key="4">
    <source>
        <dbReference type="ARBA" id="ARBA00022840"/>
    </source>
</evidence>
<dbReference type="GO" id="GO:0006508">
    <property type="term" value="P:proteolysis"/>
    <property type="evidence" value="ECO:0007669"/>
    <property type="project" value="InterPro"/>
</dbReference>
<dbReference type="InterPro" id="IPR001506">
    <property type="entry name" value="Peptidase_M12A"/>
</dbReference>
<dbReference type="SUPFAM" id="SSF53067">
    <property type="entry name" value="Actin-like ATPase domain"/>
    <property type="match status" value="2"/>
</dbReference>
<dbReference type="InterPro" id="IPR029048">
    <property type="entry name" value="HSP70_C_sf"/>
</dbReference>
<dbReference type="GO" id="GO:0140662">
    <property type="term" value="F:ATP-dependent protein folding chaperone"/>
    <property type="evidence" value="ECO:0007669"/>
    <property type="project" value="InterPro"/>
</dbReference>
<evidence type="ECO:0000256" key="3">
    <source>
        <dbReference type="ARBA" id="ARBA00022741"/>
    </source>
</evidence>
<protein>
    <recommendedName>
        <fullName evidence="6">Peptidase M12A domain-containing protein</fullName>
    </recommendedName>
</protein>
<proteinExistence type="inferred from homology"/>
<evidence type="ECO:0000256" key="2">
    <source>
        <dbReference type="ARBA" id="ARBA00007381"/>
    </source>
</evidence>
<dbReference type="InterPro" id="IPR024079">
    <property type="entry name" value="MetalloPept_cat_dom_sf"/>
</dbReference>
<dbReference type="SUPFAM" id="SSF100920">
    <property type="entry name" value="Heat shock protein 70kD (HSP70), peptide-binding domain"/>
    <property type="match status" value="1"/>
</dbReference>
<dbReference type="InterPro" id="IPR029047">
    <property type="entry name" value="HSP70_peptide-bd_sf"/>
</dbReference>
<dbReference type="PRINTS" id="PR00301">
    <property type="entry name" value="HEATSHOCK70"/>
</dbReference>
<dbReference type="Proteomes" id="UP001152562">
    <property type="component" value="Unassembled WGS sequence"/>
</dbReference>
<comment type="cofactor">
    <cofactor evidence="1">
        <name>Zn(2+)</name>
        <dbReference type="ChEBI" id="CHEBI:29105"/>
    </cofactor>
</comment>
<accession>A0A9P0TNI1</accession>
<organism evidence="7 8">
    <name type="scientific">Pieris brassicae</name>
    <name type="common">White butterfly</name>
    <name type="synonym">Large white butterfly</name>
    <dbReference type="NCBI Taxonomy" id="7116"/>
    <lineage>
        <taxon>Eukaryota</taxon>
        <taxon>Metazoa</taxon>
        <taxon>Ecdysozoa</taxon>
        <taxon>Arthropoda</taxon>
        <taxon>Hexapoda</taxon>
        <taxon>Insecta</taxon>
        <taxon>Pterygota</taxon>
        <taxon>Neoptera</taxon>
        <taxon>Endopterygota</taxon>
        <taxon>Lepidoptera</taxon>
        <taxon>Glossata</taxon>
        <taxon>Ditrysia</taxon>
        <taxon>Papilionoidea</taxon>
        <taxon>Pieridae</taxon>
        <taxon>Pierinae</taxon>
        <taxon>Pieris</taxon>
    </lineage>
</organism>